<dbReference type="GO" id="GO:0006412">
    <property type="term" value="P:translation"/>
    <property type="evidence" value="ECO:0007669"/>
    <property type="project" value="InterPro"/>
</dbReference>
<feature type="binding site" evidence="19">
    <location>
        <position position="301"/>
    </location>
    <ligand>
        <name>Zn(2+)</name>
        <dbReference type="ChEBI" id="CHEBI:29105"/>
        <note>catalytic</note>
    </ligand>
</feature>
<keyword evidence="10 23" id="KW-0689">Ribosomal protein</keyword>
<dbReference type="InterPro" id="IPR032456">
    <property type="entry name" value="Peptidase_M48_N"/>
</dbReference>
<evidence type="ECO:0000256" key="17">
    <source>
        <dbReference type="ARBA" id="ARBA00083451"/>
    </source>
</evidence>
<dbReference type="PANTHER" id="PTHR10120">
    <property type="entry name" value="CAAX PRENYL PROTEASE 1"/>
    <property type="match status" value="1"/>
</dbReference>
<evidence type="ECO:0000256" key="11">
    <source>
        <dbReference type="ARBA" id="ARBA00022989"/>
    </source>
</evidence>
<evidence type="ECO:0000256" key="8">
    <source>
        <dbReference type="ARBA" id="ARBA00022824"/>
    </source>
</evidence>
<dbReference type="Pfam" id="PF00468">
    <property type="entry name" value="Ribosomal_L34"/>
    <property type="match status" value="1"/>
</dbReference>
<feature type="transmembrane region" description="Helical" evidence="20">
    <location>
        <begin position="20"/>
        <end position="38"/>
    </location>
</feature>
<feature type="binding site" evidence="19">
    <location>
        <position position="297"/>
    </location>
    <ligand>
        <name>Zn(2+)</name>
        <dbReference type="ChEBI" id="CHEBI:29105"/>
        <note>catalytic</note>
    </ligand>
</feature>
<dbReference type="GO" id="GO:1990904">
    <property type="term" value="C:ribonucleoprotein complex"/>
    <property type="evidence" value="ECO:0007669"/>
    <property type="project" value="UniProtKB-KW"/>
</dbReference>
<reference evidence="23" key="1">
    <citation type="journal article" date="2023" name="Mol. Phylogenet. Evol.">
        <title>Genome-scale phylogeny and comparative genomics of the fungal order Sordariales.</title>
        <authorList>
            <person name="Hensen N."/>
            <person name="Bonometti L."/>
            <person name="Westerberg I."/>
            <person name="Brannstrom I.O."/>
            <person name="Guillou S."/>
            <person name="Cros-Aarteil S."/>
            <person name="Calhoun S."/>
            <person name="Haridas S."/>
            <person name="Kuo A."/>
            <person name="Mondo S."/>
            <person name="Pangilinan J."/>
            <person name="Riley R."/>
            <person name="LaButti K."/>
            <person name="Andreopoulos B."/>
            <person name="Lipzen A."/>
            <person name="Chen C."/>
            <person name="Yan M."/>
            <person name="Daum C."/>
            <person name="Ng V."/>
            <person name="Clum A."/>
            <person name="Steindorff A."/>
            <person name="Ohm R.A."/>
            <person name="Martin F."/>
            <person name="Silar P."/>
            <person name="Natvig D.O."/>
            <person name="Lalanne C."/>
            <person name="Gautier V."/>
            <person name="Ament-Velasquez S.L."/>
            <person name="Kruys A."/>
            <person name="Hutchinson M.I."/>
            <person name="Powell A.J."/>
            <person name="Barry K."/>
            <person name="Miller A.N."/>
            <person name="Grigoriev I.V."/>
            <person name="Debuchy R."/>
            <person name="Gladieux P."/>
            <person name="Hiltunen Thoren M."/>
            <person name="Johannesson H."/>
        </authorList>
    </citation>
    <scope>NUCLEOTIDE SEQUENCE</scope>
    <source>
        <strain evidence="23">CBS 103.79</strain>
    </source>
</reference>
<dbReference type="EMBL" id="MU855762">
    <property type="protein sequence ID" value="KAK3899610.1"/>
    <property type="molecule type" value="Genomic_DNA"/>
</dbReference>
<evidence type="ECO:0000256" key="9">
    <source>
        <dbReference type="ARBA" id="ARBA00022833"/>
    </source>
</evidence>
<name>A0AAN6MF28_9PEZI</name>
<keyword evidence="14" id="KW-0687">Ribonucleoprotein</keyword>
<feature type="binding site" evidence="19">
    <location>
        <position position="376"/>
    </location>
    <ligand>
        <name>Zn(2+)</name>
        <dbReference type="ChEBI" id="CHEBI:29105"/>
        <note>catalytic</note>
    </ligand>
</feature>
<evidence type="ECO:0000256" key="2">
    <source>
        <dbReference type="ARBA" id="ARBA00010111"/>
    </source>
</evidence>
<evidence type="ECO:0000256" key="15">
    <source>
        <dbReference type="ARBA" id="ARBA00044456"/>
    </source>
</evidence>
<evidence type="ECO:0000256" key="1">
    <source>
        <dbReference type="ARBA" id="ARBA00004477"/>
    </source>
</evidence>
<evidence type="ECO:0000256" key="12">
    <source>
        <dbReference type="ARBA" id="ARBA00023049"/>
    </source>
</evidence>
<comment type="similarity">
    <text evidence="16">Belongs to the peptidase M48A family.</text>
</comment>
<organism evidence="23 24">
    <name type="scientific">Staphylotrichum tortipilum</name>
    <dbReference type="NCBI Taxonomy" id="2831512"/>
    <lineage>
        <taxon>Eukaryota</taxon>
        <taxon>Fungi</taxon>
        <taxon>Dikarya</taxon>
        <taxon>Ascomycota</taxon>
        <taxon>Pezizomycotina</taxon>
        <taxon>Sordariomycetes</taxon>
        <taxon>Sordariomycetidae</taxon>
        <taxon>Sordariales</taxon>
        <taxon>Chaetomiaceae</taxon>
        <taxon>Staphylotrichum</taxon>
    </lineage>
</organism>
<feature type="domain" description="Peptidase M48" evidence="21">
    <location>
        <begin position="227"/>
        <end position="431"/>
    </location>
</feature>
<feature type="domain" description="CAAX prenyl protease 1 N-terminal" evidence="22">
    <location>
        <begin position="40"/>
        <end position="224"/>
    </location>
</feature>
<comment type="catalytic activity">
    <reaction evidence="15">
        <text>Hydrolyzes the peptide bond -P2-(S-farnesyl or geranylgeranyl)C-P1'-P2'-P3'-COOH where P1' and P2' are amino acids with aliphatic side chains and P3' is any C-terminal residue.</text>
        <dbReference type="EC" id="3.4.24.84"/>
    </reaction>
</comment>
<keyword evidence="8" id="KW-0256">Endoplasmic reticulum</keyword>
<keyword evidence="5 20" id="KW-0812">Transmembrane</keyword>
<dbReference type="CDD" id="cd07343">
    <property type="entry name" value="M48A_Zmpste24p_like"/>
    <property type="match status" value="1"/>
</dbReference>
<keyword evidence="4" id="KW-0645">Protease</keyword>
<protein>
    <recommendedName>
        <fullName evidence="3">Ste24 endopeptidase</fullName>
        <ecNumber evidence="3">3.4.24.84</ecNumber>
    </recommendedName>
    <alternativeName>
        <fullName evidence="17">Prenyl protein-specific endoprotease 1</fullName>
    </alternativeName>
</protein>
<feature type="active site" description="Proton donor" evidence="18">
    <location>
        <position position="380"/>
    </location>
</feature>
<keyword evidence="11 20" id="KW-1133">Transmembrane helix</keyword>
<evidence type="ECO:0000256" key="4">
    <source>
        <dbReference type="ARBA" id="ARBA00022670"/>
    </source>
</evidence>
<evidence type="ECO:0000313" key="23">
    <source>
        <dbReference type="EMBL" id="KAK3899610.1"/>
    </source>
</evidence>
<dbReference type="InterPro" id="IPR000271">
    <property type="entry name" value="Ribosomal_bL34"/>
</dbReference>
<keyword evidence="13 20" id="KW-0472">Membrane</keyword>
<comment type="subcellular location">
    <subcellularLocation>
        <location evidence="1">Endoplasmic reticulum membrane</location>
        <topology evidence="1">Multi-pass membrane protein</topology>
    </subcellularLocation>
</comment>
<dbReference type="GO" id="GO:0005789">
    <property type="term" value="C:endoplasmic reticulum membrane"/>
    <property type="evidence" value="ECO:0007669"/>
    <property type="project" value="UniProtKB-SubCell"/>
</dbReference>
<sequence length="624" mass="70516">MDFLQRLARFLDRPLFPWKKLIIGFSIGQYMLEAFLGFRQYRVLQRTKPPKVLEHEVSQEVFDKSQAYGRAKAKFQGFNGLYGQIQNLAFYHFDVLPKLWSWTGNLLLRFAPARFSGEISHSIVFILAFIVIHQVFSLPSNIYNTFVLEEKFGFNKQTPKLFITDIIKTNILTFALAPPILAGFLAIIKKTGSQFFYYLWMFGAGLQVFMITIYPIVILPLFNKLSPLEEGKLKTDVEDLAKKLKFPLHELYVIDGSKRSAHSNAYFFGLPWKKHIVIYDTLIEKSEKEEVVAVLAHELGHWSLGHTTKLFGISQAHFFYIFALFSVFVNNNSLYADFGFTTQHPIIVGFLLFSDVLGPMDNVIKLLMNILSRRFEFQADAFANNLGYNTELSRSLIKLQIQNLSTMDADWMFASYNFSHPILSERLKALNWQPTEKVEVKAAEKAEEKEDVATATGRDELTEKPTTMSRVKLQSSVLQAALRRPTAQPRIPLCTLISTTPAPAGAARTFSHLPTLRPTLATSSTTSSVFRAPNQTTLLPTPMTTVTSATTGEALDLLAKNAVTSHPALAGVASQVRCGPRPTMSGASRLIQKRRHGFLSRIRTKGGRRTLVRRMLKGRKRLSS</sequence>
<dbReference type="GO" id="GO:0071586">
    <property type="term" value="P:CAAX-box protein processing"/>
    <property type="evidence" value="ECO:0007669"/>
    <property type="project" value="InterPro"/>
</dbReference>
<dbReference type="GO" id="GO:0005840">
    <property type="term" value="C:ribosome"/>
    <property type="evidence" value="ECO:0007669"/>
    <property type="project" value="UniProtKB-KW"/>
</dbReference>
<accession>A0AAN6MF28</accession>
<feature type="transmembrane region" description="Helical" evidence="20">
    <location>
        <begin position="166"/>
        <end position="188"/>
    </location>
</feature>
<dbReference type="GO" id="GO:0003735">
    <property type="term" value="F:structural constituent of ribosome"/>
    <property type="evidence" value="ECO:0007669"/>
    <property type="project" value="InterPro"/>
</dbReference>
<evidence type="ECO:0000256" key="19">
    <source>
        <dbReference type="PIRSR" id="PIRSR627057-2"/>
    </source>
</evidence>
<keyword evidence="12" id="KW-0482">Metalloprotease</keyword>
<dbReference type="Gene3D" id="1.10.287.3980">
    <property type="match status" value="1"/>
</dbReference>
<dbReference type="InterPro" id="IPR027057">
    <property type="entry name" value="CAXX_Prtase_1"/>
</dbReference>
<dbReference type="FunFam" id="3.30.2010.10:FF:000002">
    <property type="entry name" value="CAAX prenyl protease"/>
    <property type="match status" value="1"/>
</dbReference>
<dbReference type="EC" id="3.4.24.84" evidence="3"/>
<keyword evidence="7" id="KW-0378">Hydrolase</keyword>
<dbReference type="Gene3D" id="3.30.2010.10">
    <property type="entry name" value="Metalloproteases ('zincins'), catalytic domain"/>
    <property type="match status" value="1"/>
</dbReference>
<evidence type="ECO:0000259" key="22">
    <source>
        <dbReference type="Pfam" id="PF16491"/>
    </source>
</evidence>
<dbReference type="GO" id="GO:0046872">
    <property type="term" value="F:metal ion binding"/>
    <property type="evidence" value="ECO:0007669"/>
    <property type="project" value="UniProtKB-KW"/>
</dbReference>
<keyword evidence="9 19" id="KW-0862">Zinc</keyword>
<evidence type="ECO:0000256" key="16">
    <source>
        <dbReference type="ARBA" id="ARBA00060927"/>
    </source>
</evidence>
<reference evidence="23" key="2">
    <citation type="submission" date="2023-05" db="EMBL/GenBank/DDBJ databases">
        <authorList>
            <consortium name="Lawrence Berkeley National Laboratory"/>
            <person name="Steindorff A."/>
            <person name="Hensen N."/>
            <person name="Bonometti L."/>
            <person name="Westerberg I."/>
            <person name="Brannstrom I.O."/>
            <person name="Guillou S."/>
            <person name="Cros-Aarteil S."/>
            <person name="Calhoun S."/>
            <person name="Haridas S."/>
            <person name="Kuo A."/>
            <person name="Mondo S."/>
            <person name="Pangilinan J."/>
            <person name="Riley R."/>
            <person name="Labutti K."/>
            <person name="Andreopoulos B."/>
            <person name="Lipzen A."/>
            <person name="Chen C."/>
            <person name="Yanf M."/>
            <person name="Daum C."/>
            <person name="Ng V."/>
            <person name="Clum A."/>
            <person name="Ohm R."/>
            <person name="Martin F."/>
            <person name="Silar P."/>
            <person name="Natvig D."/>
            <person name="Lalanne C."/>
            <person name="Gautier V."/>
            <person name="Ament-Velasquez S.L."/>
            <person name="Kruys A."/>
            <person name="Hutchinson M.I."/>
            <person name="Powell A.J."/>
            <person name="Barry K."/>
            <person name="Miller A.N."/>
            <person name="Grigoriev I.V."/>
            <person name="Debuchy R."/>
            <person name="Gladieux P."/>
            <person name="Thoren M.H."/>
            <person name="Johannesson H."/>
        </authorList>
    </citation>
    <scope>NUCLEOTIDE SEQUENCE</scope>
    <source>
        <strain evidence="23">CBS 103.79</strain>
    </source>
</reference>
<evidence type="ECO:0000256" key="7">
    <source>
        <dbReference type="ARBA" id="ARBA00022801"/>
    </source>
</evidence>
<feature type="transmembrane region" description="Helical" evidence="20">
    <location>
        <begin position="195"/>
        <end position="222"/>
    </location>
</feature>
<dbReference type="AlphaFoldDB" id="A0AAN6MF28"/>
<dbReference type="Pfam" id="PF01435">
    <property type="entry name" value="Peptidase_M48"/>
    <property type="match status" value="1"/>
</dbReference>
<gene>
    <name evidence="23" type="ORF">C8A05DRAFT_46366</name>
</gene>
<comment type="caution">
    <text evidence="23">The sequence shown here is derived from an EMBL/GenBank/DDBJ whole genome shotgun (WGS) entry which is preliminary data.</text>
</comment>
<dbReference type="GO" id="GO:0004222">
    <property type="term" value="F:metalloendopeptidase activity"/>
    <property type="evidence" value="ECO:0007669"/>
    <property type="project" value="InterPro"/>
</dbReference>
<evidence type="ECO:0000256" key="13">
    <source>
        <dbReference type="ARBA" id="ARBA00023136"/>
    </source>
</evidence>
<dbReference type="Pfam" id="PF16491">
    <property type="entry name" value="Peptidase_M48_N"/>
    <property type="match status" value="1"/>
</dbReference>
<evidence type="ECO:0000256" key="20">
    <source>
        <dbReference type="SAM" id="Phobius"/>
    </source>
</evidence>
<evidence type="ECO:0000256" key="6">
    <source>
        <dbReference type="ARBA" id="ARBA00022723"/>
    </source>
</evidence>
<evidence type="ECO:0000256" key="3">
    <source>
        <dbReference type="ARBA" id="ARBA00012336"/>
    </source>
</evidence>
<evidence type="ECO:0000256" key="14">
    <source>
        <dbReference type="ARBA" id="ARBA00023274"/>
    </source>
</evidence>
<evidence type="ECO:0000256" key="18">
    <source>
        <dbReference type="PIRSR" id="PIRSR627057-1"/>
    </source>
</evidence>
<feature type="active site" evidence="18">
    <location>
        <position position="298"/>
    </location>
</feature>
<proteinExistence type="inferred from homology"/>
<feature type="transmembrane region" description="Helical" evidence="20">
    <location>
        <begin position="123"/>
        <end position="146"/>
    </location>
</feature>
<evidence type="ECO:0000256" key="5">
    <source>
        <dbReference type="ARBA" id="ARBA00022692"/>
    </source>
</evidence>
<dbReference type="Proteomes" id="UP001303889">
    <property type="component" value="Unassembled WGS sequence"/>
</dbReference>
<evidence type="ECO:0000259" key="21">
    <source>
        <dbReference type="Pfam" id="PF01435"/>
    </source>
</evidence>
<evidence type="ECO:0000256" key="10">
    <source>
        <dbReference type="ARBA" id="ARBA00022980"/>
    </source>
</evidence>
<comment type="cofactor">
    <cofactor evidence="19">
        <name>Zn(2+)</name>
        <dbReference type="ChEBI" id="CHEBI:29105"/>
    </cofactor>
    <text evidence="19">Binds 1 zinc ion per subunit.</text>
</comment>
<keyword evidence="24" id="KW-1185">Reference proteome</keyword>
<keyword evidence="6 19" id="KW-0479">Metal-binding</keyword>
<evidence type="ECO:0000313" key="24">
    <source>
        <dbReference type="Proteomes" id="UP001303889"/>
    </source>
</evidence>
<comment type="similarity">
    <text evidence="2">Belongs to the bacterial ribosomal protein bL34 family.</text>
</comment>
<dbReference type="InterPro" id="IPR001915">
    <property type="entry name" value="Peptidase_M48"/>
</dbReference>